<evidence type="ECO:0000256" key="1">
    <source>
        <dbReference type="ARBA" id="ARBA00004167"/>
    </source>
</evidence>
<gene>
    <name evidence="6" type="ORF">OHK93_008340</name>
</gene>
<feature type="region of interest" description="Disordered" evidence="5">
    <location>
        <begin position="332"/>
        <end position="359"/>
    </location>
</feature>
<feature type="region of interest" description="Disordered" evidence="5">
    <location>
        <begin position="399"/>
        <end position="461"/>
    </location>
</feature>
<dbReference type="PANTHER" id="PTHR12883:SF0">
    <property type="entry name" value="PAT COMPLEX SUBUNIT CCDC47"/>
    <property type="match status" value="1"/>
</dbReference>
<evidence type="ECO:0000256" key="2">
    <source>
        <dbReference type="ARBA" id="ARBA00022692"/>
    </source>
</evidence>
<dbReference type="GO" id="GO:0032469">
    <property type="term" value="P:endoplasmic reticulum calcium ion homeostasis"/>
    <property type="evidence" value="ECO:0007669"/>
    <property type="project" value="InterPro"/>
</dbReference>
<keyword evidence="2" id="KW-0812">Transmembrane</keyword>
<dbReference type="PANTHER" id="PTHR12883">
    <property type="entry name" value="ADIPOCYTE-SPECIFIC PROTEIN 4-RELATED"/>
    <property type="match status" value="1"/>
</dbReference>
<name>A0AA43TYF4_9LECA</name>
<dbReference type="Pfam" id="PF07946">
    <property type="entry name" value="CCDC47"/>
    <property type="match status" value="1"/>
</dbReference>
<evidence type="ECO:0000313" key="7">
    <source>
        <dbReference type="Proteomes" id="UP001161017"/>
    </source>
</evidence>
<dbReference type="GO" id="GO:0005509">
    <property type="term" value="F:calcium ion binding"/>
    <property type="evidence" value="ECO:0007669"/>
    <property type="project" value="InterPro"/>
</dbReference>
<evidence type="ECO:0000256" key="5">
    <source>
        <dbReference type="SAM" id="MobiDB-lite"/>
    </source>
</evidence>
<dbReference type="GO" id="GO:0016020">
    <property type="term" value="C:membrane"/>
    <property type="evidence" value="ECO:0007669"/>
    <property type="project" value="UniProtKB-SubCell"/>
</dbReference>
<comment type="subcellular location">
    <subcellularLocation>
        <location evidence="1">Membrane</location>
        <topology evidence="1">Single-pass membrane protein</topology>
    </subcellularLocation>
</comment>
<feature type="compositionally biased region" description="Polar residues" evidence="5">
    <location>
        <begin position="346"/>
        <end position="359"/>
    </location>
</feature>
<dbReference type="InterPro" id="IPR012879">
    <property type="entry name" value="CCDC47"/>
</dbReference>
<accession>A0AA43TYF4</accession>
<proteinExistence type="predicted"/>
<organism evidence="6 7">
    <name type="scientific">Ramalina farinacea</name>
    <dbReference type="NCBI Taxonomy" id="258253"/>
    <lineage>
        <taxon>Eukaryota</taxon>
        <taxon>Fungi</taxon>
        <taxon>Dikarya</taxon>
        <taxon>Ascomycota</taxon>
        <taxon>Pezizomycotina</taxon>
        <taxon>Lecanoromycetes</taxon>
        <taxon>OSLEUM clade</taxon>
        <taxon>Lecanoromycetidae</taxon>
        <taxon>Lecanorales</taxon>
        <taxon>Lecanorineae</taxon>
        <taxon>Ramalinaceae</taxon>
        <taxon>Ramalina</taxon>
    </lineage>
</organism>
<evidence type="ECO:0000256" key="3">
    <source>
        <dbReference type="ARBA" id="ARBA00022989"/>
    </source>
</evidence>
<keyword evidence="3" id="KW-1133">Transmembrane helix</keyword>
<sequence>MADYLKGLFGGSQPSPVADDDFADFAHAPPPTPASISPVTASTASSDGAIPTGPAGSPVLYTKWYRVWERSSPADFISEAVILPFMIVIIAFHIWGRRTNKAKAAAWIHAIGPCLEREYASVGFGGANKEGPSADEVQAQGLAKAMAESQSSAKEEGLMKERSAMEYATYATGRQNVAFTDGKLMLYKRYNPATLLVEAALGFLFESMPAPRENMLLTTYPFDGRERDLVPAKSQEQKDAIEATARGKGSVYDGFVWAVVHKESMKGLRDERYDLSLTSTREHAKLPAWCVVMSESAEVTEALLTGELAKALEQAGDGFEFLIVSDMPLEKPQTLDETKPRKRISLSMNLPSNSASSKSYDPSLPLLNYFLRMPDHLTTSARFRPEVMKKIKAVREEEQKKISKASKEEEAEERRLESEKKKKEIRDNRMRGMSADEQRKFLEKERERTGKKQEKKMSRKA</sequence>
<reference evidence="6" key="1">
    <citation type="journal article" date="2023" name="Genome Biol. Evol.">
        <title>First Whole Genome Sequence and Flow Cytometry Genome Size Data for the Lichen-Forming Fungus Ramalina farinacea (Ascomycota).</title>
        <authorList>
            <person name="Llewellyn T."/>
            <person name="Mian S."/>
            <person name="Hill R."/>
            <person name="Leitch I.J."/>
            <person name="Gaya E."/>
        </authorList>
    </citation>
    <scope>NUCLEOTIDE SEQUENCE</scope>
    <source>
        <strain evidence="6">LIQ254RAFAR</strain>
    </source>
</reference>
<keyword evidence="7" id="KW-1185">Reference proteome</keyword>
<dbReference type="GO" id="GO:0005783">
    <property type="term" value="C:endoplasmic reticulum"/>
    <property type="evidence" value="ECO:0007669"/>
    <property type="project" value="InterPro"/>
</dbReference>
<evidence type="ECO:0000313" key="6">
    <source>
        <dbReference type="EMBL" id="MDI1489062.1"/>
    </source>
</evidence>
<keyword evidence="4" id="KW-0472">Membrane</keyword>
<evidence type="ECO:0008006" key="8">
    <source>
        <dbReference type="Google" id="ProtNLM"/>
    </source>
</evidence>
<evidence type="ECO:0000256" key="4">
    <source>
        <dbReference type="ARBA" id="ARBA00023136"/>
    </source>
</evidence>
<comment type="caution">
    <text evidence="6">The sequence shown here is derived from an EMBL/GenBank/DDBJ whole genome shotgun (WGS) entry which is preliminary data.</text>
</comment>
<dbReference type="Proteomes" id="UP001161017">
    <property type="component" value="Unassembled WGS sequence"/>
</dbReference>
<dbReference type="AlphaFoldDB" id="A0AA43TYF4"/>
<protein>
    <recommendedName>
        <fullName evidence="8">DUF1682-domain-containing protein</fullName>
    </recommendedName>
</protein>
<dbReference type="EMBL" id="JAPUFD010000008">
    <property type="protein sequence ID" value="MDI1489062.1"/>
    <property type="molecule type" value="Genomic_DNA"/>
</dbReference>